<dbReference type="AlphaFoldDB" id="A0A1H7XMD5"/>
<name>A0A1H7XMD5_OLID1</name>
<dbReference type="STRING" id="407022.SAMN05661044_04933"/>
<evidence type="ECO:0000313" key="3">
    <source>
        <dbReference type="Proteomes" id="UP000199421"/>
    </source>
</evidence>
<dbReference type="Proteomes" id="UP000199421">
    <property type="component" value="Unassembled WGS sequence"/>
</dbReference>
<dbReference type="EMBL" id="FOAF01000010">
    <property type="protein sequence ID" value="SEM34149.1"/>
    <property type="molecule type" value="Genomic_DNA"/>
</dbReference>
<accession>A0A1H7XMD5</accession>
<organism evidence="2 3">
    <name type="scientific">Olivibacter domesticus</name>
    <name type="common">Pseudosphingobacterium domesticum</name>
    <dbReference type="NCBI Taxonomy" id="407022"/>
    <lineage>
        <taxon>Bacteria</taxon>
        <taxon>Pseudomonadati</taxon>
        <taxon>Bacteroidota</taxon>
        <taxon>Sphingobacteriia</taxon>
        <taxon>Sphingobacteriales</taxon>
        <taxon>Sphingobacteriaceae</taxon>
        <taxon>Olivibacter</taxon>
    </lineage>
</organism>
<dbReference type="OrthoDB" id="9795306at2"/>
<dbReference type="InterPro" id="IPR028973">
    <property type="entry name" value="PhnB-like"/>
</dbReference>
<dbReference type="PANTHER" id="PTHR33990">
    <property type="entry name" value="PROTEIN YJDN-RELATED"/>
    <property type="match status" value="1"/>
</dbReference>
<sequence>MKEKDTQNIYAYLTFNGNCREAMTFYKHCLGGTLALQTIKESPLSDHLPEKMKNVVLQATLTNENFVLIGTDLVEEEGLIKGNSLSLMLYCSSEENIRNFFDKLSVGGKKKQPLIRNHYGILFGNLTDKYGNHWVLNYNPR</sequence>
<proteinExistence type="predicted"/>
<dbReference type="CDD" id="cd06588">
    <property type="entry name" value="PhnB_like"/>
    <property type="match status" value="1"/>
</dbReference>
<feature type="domain" description="PhnB-like" evidence="1">
    <location>
        <begin position="8"/>
        <end position="134"/>
    </location>
</feature>
<dbReference type="Pfam" id="PF06983">
    <property type="entry name" value="3-dmu-9_3-mt"/>
    <property type="match status" value="1"/>
</dbReference>
<gene>
    <name evidence="2" type="ORF">SAMN05661044_04933</name>
</gene>
<dbReference type="InterPro" id="IPR029068">
    <property type="entry name" value="Glyas_Bleomycin-R_OHBP_Dase"/>
</dbReference>
<reference evidence="3" key="1">
    <citation type="submission" date="2016-10" db="EMBL/GenBank/DDBJ databases">
        <authorList>
            <person name="Varghese N."/>
            <person name="Submissions S."/>
        </authorList>
    </citation>
    <scope>NUCLEOTIDE SEQUENCE [LARGE SCALE GENOMIC DNA]</scope>
    <source>
        <strain evidence="3">DSM 18733</strain>
    </source>
</reference>
<dbReference type="PANTHER" id="PTHR33990:SF1">
    <property type="entry name" value="PROTEIN YJDN"/>
    <property type="match status" value="1"/>
</dbReference>
<dbReference type="SUPFAM" id="SSF54593">
    <property type="entry name" value="Glyoxalase/Bleomycin resistance protein/Dihydroxybiphenyl dioxygenase"/>
    <property type="match status" value="1"/>
</dbReference>
<dbReference type="Gene3D" id="3.10.180.10">
    <property type="entry name" value="2,3-Dihydroxybiphenyl 1,2-Dioxygenase, domain 1"/>
    <property type="match status" value="1"/>
</dbReference>
<evidence type="ECO:0000259" key="1">
    <source>
        <dbReference type="Pfam" id="PF06983"/>
    </source>
</evidence>
<evidence type="ECO:0000313" key="2">
    <source>
        <dbReference type="EMBL" id="SEM34149.1"/>
    </source>
</evidence>
<keyword evidence="3" id="KW-1185">Reference proteome</keyword>
<dbReference type="RefSeq" id="WP_093330634.1">
    <property type="nucleotide sequence ID" value="NZ_FOAF01000010.1"/>
</dbReference>
<protein>
    <submittedName>
        <fullName evidence="2">PhnB protein</fullName>
    </submittedName>
</protein>